<evidence type="ECO:0000256" key="5">
    <source>
        <dbReference type="ARBA" id="ARBA00023134"/>
    </source>
</evidence>
<evidence type="ECO:0000256" key="8">
    <source>
        <dbReference type="ARBA" id="ARBA00048027"/>
    </source>
</evidence>
<evidence type="ECO:0000256" key="2">
    <source>
        <dbReference type="ARBA" id="ARBA00022490"/>
    </source>
</evidence>
<evidence type="ECO:0000256" key="10">
    <source>
        <dbReference type="SAM" id="MobiDB-lite"/>
    </source>
</evidence>
<dbReference type="Pfam" id="PF00448">
    <property type="entry name" value="SRP54"/>
    <property type="match status" value="1"/>
</dbReference>
<sequence length="743" mass="79157">MAIFAKIEIMEAAIIVVLVVVFAILVVMMIIALGSRRKDSKTISFESKTTDEPKQLTQQEKSGNYQAQGGFNFAPAKKEEAVLPGQELKTSATAAIPTAAQPAPQPTAHIDAPSASAVSEKPHEDPEPVAEAAVAEPETLTVETEAKPEDPAVVTKKPEKETEKEDEPVAAVTETAEDSEPDTKPEEPDAKSEAAENEEQPEAEPVDDEPVEKQSAVAEPEADNTAEAKAETDEAQSAKKPVETDEAQSAKKPAAADESAKEEVAEAPQPEEQPEPSKPGRQKRNKPQKRQKQRGKKQQSRAAAQEKLEEAVAADEASEKPQKSDSDTTKDHKEEPAPQNAQSDRDEQAKDVADTELEGSFEKLDEFHELVEELPDSEEIPVVEQAEPEDVDKQDALEAAAAATAVVEAADKARAETAAPTEKPKPADAEPKPQDTIEPAVGRIGKLRGRLSKSQNVFGRSVLGMLSAGDLDDDAWEDIETQLIQADLGVKITTNVVDELREMIAERGVSSEDEARAMLRECLIAACKPELDRSIKAMPYNGKPAVVLVVGVNGTGKTTTTGKLARVLVSMGHKVLLGAADTFRAAAADQLEAWGRRVGATTVRGAEAADPASVAFDAVSKGVETHADVVLIDTAGRLHNSTNLMDQLRKVKRVVEKKAVVDEVLLVLDATTGQNGLVQAKTFGDVVNITGVVLTKLDGTAKGGIVFQVQEDLGVPVKLVGLGEGADDLAPFEVEGFVDALLG</sequence>
<evidence type="ECO:0000256" key="1">
    <source>
        <dbReference type="ARBA" id="ARBA00022475"/>
    </source>
</evidence>
<evidence type="ECO:0000256" key="4">
    <source>
        <dbReference type="ARBA" id="ARBA00022801"/>
    </source>
</evidence>
<dbReference type="HAMAP" id="MF_00920">
    <property type="entry name" value="FtsY"/>
    <property type="match status" value="1"/>
</dbReference>
<dbReference type="AlphaFoldDB" id="C0E4X2"/>
<dbReference type="GO" id="GO:0005525">
    <property type="term" value="F:GTP binding"/>
    <property type="evidence" value="ECO:0007669"/>
    <property type="project" value="UniProtKB-UniRule"/>
</dbReference>
<keyword evidence="1 9" id="KW-1003">Cell membrane</keyword>
<comment type="similarity">
    <text evidence="9">Belongs to the GTP-binding SRP family. FtsY subfamily.</text>
</comment>
<keyword evidence="2 9" id="KW-0963">Cytoplasm</keyword>
<dbReference type="InterPro" id="IPR013822">
    <property type="entry name" value="Signal_recog_particl_SRP54_hlx"/>
</dbReference>
<keyword evidence="6 9" id="KW-0472">Membrane</keyword>
<feature type="region of interest" description="Disordered" evidence="10">
    <location>
        <begin position="411"/>
        <end position="437"/>
    </location>
</feature>
<keyword evidence="7 9" id="KW-0675">Receptor</keyword>
<feature type="binding site" evidence="9">
    <location>
        <begin position="695"/>
        <end position="698"/>
    </location>
    <ligand>
        <name>GTP</name>
        <dbReference type="ChEBI" id="CHEBI:37565"/>
    </ligand>
</feature>
<feature type="transmembrane region" description="Helical" evidence="11">
    <location>
        <begin position="12"/>
        <end position="34"/>
    </location>
</feature>
<comment type="caution">
    <text evidence="13">The sequence shown here is derived from an EMBL/GenBank/DDBJ whole genome shotgun (WGS) entry which is preliminary data.</text>
</comment>
<feature type="compositionally biased region" description="Basic and acidic residues" evidence="10">
    <location>
        <begin position="144"/>
        <end position="163"/>
    </location>
</feature>
<dbReference type="FunFam" id="1.20.120.140:FF:000002">
    <property type="entry name" value="Signal recognition particle receptor FtsY"/>
    <property type="match status" value="1"/>
</dbReference>
<comment type="subcellular location">
    <subcellularLocation>
        <location evidence="9">Cell membrane</location>
        <topology evidence="9">Peripheral membrane protein</topology>
        <orientation evidence="9">Cytoplasmic side</orientation>
    </subcellularLocation>
    <subcellularLocation>
        <location evidence="9">Cytoplasm</location>
    </subcellularLocation>
</comment>
<dbReference type="SUPFAM" id="SSF52540">
    <property type="entry name" value="P-loop containing nucleoside triphosphate hydrolases"/>
    <property type="match status" value="1"/>
</dbReference>
<feature type="domain" description="SRP54-type proteins GTP-binding" evidence="12">
    <location>
        <begin position="716"/>
        <end position="729"/>
    </location>
</feature>
<dbReference type="Gene3D" id="1.20.120.140">
    <property type="entry name" value="Signal recognition particle SRP54, nucleotide-binding domain"/>
    <property type="match status" value="1"/>
</dbReference>
<proteinExistence type="inferred from homology"/>
<dbReference type="SUPFAM" id="SSF47364">
    <property type="entry name" value="Domain of the SRP/SRP receptor G-proteins"/>
    <property type="match status" value="1"/>
</dbReference>
<gene>
    <name evidence="9 13" type="primary">ftsY</name>
    <name evidence="13" type="ORF">CORMATOL_02047</name>
</gene>
<dbReference type="InterPro" id="IPR004390">
    <property type="entry name" value="SR_rcpt_FtsY"/>
</dbReference>
<feature type="compositionally biased region" description="Basic and acidic residues" evidence="10">
    <location>
        <begin position="422"/>
        <end position="435"/>
    </location>
</feature>
<feature type="compositionally biased region" description="Basic and acidic residues" evidence="10">
    <location>
        <begin position="226"/>
        <end position="243"/>
    </location>
</feature>
<organism evidence="13 14">
    <name type="scientific">Corynebacterium matruchotii ATCC 33806</name>
    <dbReference type="NCBI Taxonomy" id="566549"/>
    <lineage>
        <taxon>Bacteria</taxon>
        <taxon>Bacillati</taxon>
        <taxon>Actinomycetota</taxon>
        <taxon>Actinomycetes</taxon>
        <taxon>Mycobacteriales</taxon>
        <taxon>Corynebacteriaceae</taxon>
        <taxon>Corynebacterium</taxon>
    </lineage>
</organism>
<feature type="compositionally biased region" description="Acidic residues" evidence="10">
    <location>
        <begin position="195"/>
        <end position="210"/>
    </location>
</feature>
<evidence type="ECO:0000313" key="13">
    <source>
        <dbReference type="EMBL" id="EEG26421.1"/>
    </source>
</evidence>
<protein>
    <recommendedName>
        <fullName evidence="9">Signal recognition particle receptor FtsY</fullName>
        <shortName evidence="9">SRP receptor</shortName>
        <ecNumber evidence="9">3.6.5.4</ecNumber>
    </recommendedName>
</protein>
<keyword evidence="3 9" id="KW-0547">Nucleotide-binding</keyword>
<dbReference type="SMART" id="SM00963">
    <property type="entry name" value="SRP54_N"/>
    <property type="match status" value="1"/>
</dbReference>
<name>C0E4X2_9CORY</name>
<dbReference type="InterPro" id="IPR027417">
    <property type="entry name" value="P-loop_NTPase"/>
</dbReference>
<comment type="subunit">
    <text evidence="9">Part of the signal recognition particle protein translocation system, which is composed of SRP and FtsY.</text>
</comment>
<dbReference type="InterPro" id="IPR000897">
    <property type="entry name" value="SRP54_GTPase_dom"/>
</dbReference>
<feature type="region of interest" description="Disordered" evidence="10">
    <location>
        <begin position="41"/>
        <end position="366"/>
    </location>
</feature>
<dbReference type="SMART" id="SM00382">
    <property type="entry name" value="AAA"/>
    <property type="match status" value="1"/>
</dbReference>
<dbReference type="InterPro" id="IPR042101">
    <property type="entry name" value="SRP54_N_sf"/>
</dbReference>
<dbReference type="GO" id="GO:0005886">
    <property type="term" value="C:plasma membrane"/>
    <property type="evidence" value="ECO:0007669"/>
    <property type="project" value="UniProtKB-SubCell"/>
</dbReference>
<feature type="compositionally biased region" description="Polar residues" evidence="10">
    <location>
        <begin position="55"/>
        <end position="69"/>
    </location>
</feature>
<dbReference type="InterPro" id="IPR003593">
    <property type="entry name" value="AAA+_ATPase"/>
</dbReference>
<evidence type="ECO:0000313" key="14">
    <source>
        <dbReference type="Proteomes" id="UP000006247"/>
    </source>
</evidence>
<evidence type="ECO:0000256" key="7">
    <source>
        <dbReference type="ARBA" id="ARBA00023170"/>
    </source>
</evidence>
<keyword evidence="11" id="KW-0812">Transmembrane</keyword>
<dbReference type="EC" id="3.6.5.4" evidence="9"/>
<evidence type="ECO:0000256" key="11">
    <source>
        <dbReference type="SAM" id="Phobius"/>
    </source>
</evidence>
<dbReference type="GO" id="GO:0006614">
    <property type="term" value="P:SRP-dependent cotranslational protein targeting to membrane"/>
    <property type="evidence" value="ECO:0007669"/>
    <property type="project" value="InterPro"/>
</dbReference>
<evidence type="ECO:0000256" key="6">
    <source>
        <dbReference type="ARBA" id="ARBA00023136"/>
    </source>
</evidence>
<comment type="catalytic activity">
    <reaction evidence="8 9">
        <text>GTP + H2O = GDP + phosphate + H(+)</text>
        <dbReference type="Rhea" id="RHEA:19669"/>
        <dbReference type="ChEBI" id="CHEBI:15377"/>
        <dbReference type="ChEBI" id="CHEBI:15378"/>
        <dbReference type="ChEBI" id="CHEBI:37565"/>
        <dbReference type="ChEBI" id="CHEBI:43474"/>
        <dbReference type="ChEBI" id="CHEBI:58189"/>
        <dbReference type="EC" id="3.6.5.4"/>
    </reaction>
</comment>
<feature type="compositionally biased region" description="Low complexity" evidence="10">
    <location>
        <begin position="90"/>
        <end position="108"/>
    </location>
</feature>
<evidence type="ECO:0000256" key="9">
    <source>
        <dbReference type="HAMAP-Rule" id="MF_00920"/>
    </source>
</evidence>
<feature type="binding site" evidence="9">
    <location>
        <begin position="551"/>
        <end position="558"/>
    </location>
    <ligand>
        <name>GTP</name>
        <dbReference type="ChEBI" id="CHEBI:37565"/>
    </ligand>
</feature>
<dbReference type="InterPro" id="IPR036225">
    <property type="entry name" value="SRP/SRP_N"/>
</dbReference>
<evidence type="ECO:0000256" key="3">
    <source>
        <dbReference type="ARBA" id="ARBA00022741"/>
    </source>
</evidence>
<dbReference type="GO" id="GO:0005737">
    <property type="term" value="C:cytoplasm"/>
    <property type="evidence" value="ECO:0007669"/>
    <property type="project" value="UniProtKB-SubCell"/>
</dbReference>
<dbReference type="Proteomes" id="UP000006247">
    <property type="component" value="Unassembled WGS sequence"/>
</dbReference>
<dbReference type="EMBL" id="ACEB01000029">
    <property type="protein sequence ID" value="EEG26421.1"/>
    <property type="molecule type" value="Genomic_DNA"/>
</dbReference>
<evidence type="ECO:0000259" key="12">
    <source>
        <dbReference type="PROSITE" id="PS00300"/>
    </source>
</evidence>
<feature type="compositionally biased region" description="Basic and acidic residues" evidence="10">
    <location>
        <begin position="181"/>
        <end position="194"/>
    </location>
</feature>
<reference evidence="13 14" key="1">
    <citation type="submission" date="2009-01" db="EMBL/GenBank/DDBJ databases">
        <authorList>
            <person name="Fulton L."/>
            <person name="Clifton S."/>
            <person name="Chinwalla A.T."/>
            <person name="Mitreva M."/>
            <person name="Sodergren E."/>
            <person name="Weinstock G."/>
            <person name="Clifton S."/>
            <person name="Dooling D.J."/>
            <person name="Fulton B."/>
            <person name="Minx P."/>
            <person name="Pepin K.H."/>
            <person name="Johnson M."/>
            <person name="Bhonagiri V."/>
            <person name="Nash W.E."/>
            <person name="Mardis E.R."/>
            <person name="Wilson R.K."/>
        </authorList>
    </citation>
    <scope>NUCLEOTIDE SEQUENCE [LARGE SCALE GENOMIC DNA]</scope>
    <source>
        <strain evidence="13 14">ATCC 33806</strain>
    </source>
</reference>
<keyword evidence="11" id="KW-1133">Transmembrane helix</keyword>
<dbReference type="PANTHER" id="PTHR43134:SF1">
    <property type="entry name" value="SIGNAL RECOGNITION PARTICLE RECEPTOR SUBUNIT ALPHA"/>
    <property type="match status" value="1"/>
</dbReference>
<keyword evidence="4 9" id="KW-0378">Hydrolase</keyword>
<dbReference type="SMART" id="SM00962">
    <property type="entry name" value="SRP54"/>
    <property type="match status" value="1"/>
</dbReference>
<dbReference type="GO" id="GO:0003924">
    <property type="term" value="F:GTPase activity"/>
    <property type="evidence" value="ECO:0007669"/>
    <property type="project" value="UniProtKB-UniRule"/>
</dbReference>
<feature type="compositionally biased region" description="Basic and acidic residues" evidence="10">
    <location>
        <begin position="317"/>
        <end position="336"/>
    </location>
</feature>
<comment type="function">
    <text evidence="9">Involved in targeting and insertion of nascent membrane proteins into the cytoplasmic membrane. Acts as a receptor for the complex formed by the signal recognition particle (SRP) and the ribosome-nascent chain (RNC).</text>
</comment>
<dbReference type="GO" id="GO:0005047">
    <property type="term" value="F:signal recognition particle binding"/>
    <property type="evidence" value="ECO:0007669"/>
    <property type="project" value="TreeGrafter"/>
</dbReference>
<dbReference type="Gene3D" id="3.40.50.300">
    <property type="entry name" value="P-loop containing nucleotide triphosphate hydrolases"/>
    <property type="match status" value="1"/>
</dbReference>
<feature type="compositionally biased region" description="Low complexity" evidence="10">
    <location>
        <begin position="129"/>
        <end position="143"/>
    </location>
</feature>
<accession>C0E4X2</accession>
<feature type="binding site" evidence="9">
    <location>
        <begin position="633"/>
        <end position="637"/>
    </location>
    <ligand>
        <name>GTP</name>
        <dbReference type="ChEBI" id="CHEBI:37565"/>
    </ligand>
</feature>
<feature type="compositionally biased region" description="Basic and acidic residues" evidence="10">
    <location>
        <begin position="343"/>
        <end position="353"/>
    </location>
</feature>
<dbReference type="NCBIfam" id="TIGR00064">
    <property type="entry name" value="ftsY"/>
    <property type="match status" value="1"/>
</dbReference>
<dbReference type="PANTHER" id="PTHR43134">
    <property type="entry name" value="SIGNAL RECOGNITION PARTICLE RECEPTOR SUBUNIT ALPHA"/>
    <property type="match status" value="1"/>
</dbReference>
<keyword evidence="5 9" id="KW-0342">GTP-binding</keyword>
<dbReference type="FunFam" id="3.40.50.300:FF:000053">
    <property type="entry name" value="Signal recognition particle receptor FtsY"/>
    <property type="match status" value="1"/>
</dbReference>
<dbReference type="HOGENOM" id="CLU_009301_1_0_11"/>
<feature type="compositionally biased region" description="Basic and acidic residues" evidence="10">
    <location>
        <begin position="254"/>
        <end position="264"/>
    </location>
</feature>
<dbReference type="PROSITE" id="PS00300">
    <property type="entry name" value="SRP54"/>
    <property type="match status" value="1"/>
</dbReference>
<feature type="compositionally biased region" description="Basic residues" evidence="10">
    <location>
        <begin position="280"/>
        <end position="299"/>
    </location>
</feature>
<dbReference type="Pfam" id="PF02881">
    <property type="entry name" value="SRP54_N"/>
    <property type="match status" value="1"/>
</dbReference>